<accession>A0A420KIQ8</accession>
<sequence length="90" mass="9656">MKTATIPPVRIDPSFRKEIEQSLEGGESLASLVETAVRNEVARRRIQSEFVRRGIASIQRTVAAGDGIPAQAVIAKLESKLAAARSGKQA</sequence>
<proteinExistence type="predicted"/>
<gene>
    <name evidence="1" type="ORF">CE154_008415</name>
</gene>
<name>A0A420KIQ8_9BURK</name>
<comment type="caution">
    <text evidence="1">The sequence shown here is derived from an EMBL/GenBank/DDBJ whole genome shotgun (WGS) entry which is preliminary data.</text>
</comment>
<dbReference type="AlphaFoldDB" id="A0A420KIQ8"/>
<organism evidence="1 2">
    <name type="scientific">Alicycliphilus denitrificans</name>
    <dbReference type="NCBI Taxonomy" id="179636"/>
    <lineage>
        <taxon>Bacteria</taxon>
        <taxon>Pseudomonadati</taxon>
        <taxon>Pseudomonadota</taxon>
        <taxon>Betaproteobacteria</taxon>
        <taxon>Burkholderiales</taxon>
        <taxon>Comamonadaceae</taxon>
        <taxon>Alicycliphilus</taxon>
    </lineage>
</organism>
<dbReference type="Proteomes" id="UP000216225">
    <property type="component" value="Unassembled WGS sequence"/>
</dbReference>
<evidence type="ECO:0000313" key="2">
    <source>
        <dbReference type="Proteomes" id="UP000216225"/>
    </source>
</evidence>
<dbReference type="NCBIfam" id="NF041551">
    <property type="entry name" value="YlcI_YnfO_N"/>
    <property type="match status" value="1"/>
</dbReference>
<protein>
    <recommendedName>
        <fullName evidence="3">Prevent-host-death protein</fullName>
    </recommendedName>
</protein>
<dbReference type="EMBL" id="NKDB02000001">
    <property type="protein sequence ID" value="RKJ99726.1"/>
    <property type="molecule type" value="Genomic_DNA"/>
</dbReference>
<reference evidence="1 2" key="1">
    <citation type="submission" date="2018-09" db="EMBL/GenBank/DDBJ databases">
        <title>Genome comparison of Alicycliphilus sp. BQ1, a polyurethanolytic bacterium, with its closest phylogenetic relatives Alicycliphilus denitrificans BC and K601, unable to attack polyurethane.</title>
        <authorList>
            <person name="Loza-Tavera H."/>
            <person name="Lozano L."/>
            <person name="Cevallos M."/>
            <person name="Maya-Lucas O."/>
            <person name="Garcia-Mena J."/>
            <person name="Hernandez J."/>
        </authorList>
    </citation>
    <scope>NUCLEOTIDE SEQUENCE [LARGE SCALE GENOMIC DNA]</scope>
    <source>
        <strain evidence="1 2">BQ1</strain>
    </source>
</reference>
<evidence type="ECO:0000313" key="1">
    <source>
        <dbReference type="EMBL" id="RKJ99726.1"/>
    </source>
</evidence>
<evidence type="ECO:0008006" key="3">
    <source>
        <dbReference type="Google" id="ProtNLM"/>
    </source>
</evidence>